<evidence type="ECO:0000256" key="1">
    <source>
        <dbReference type="SAM" id="MobiDB-lite"/>
    </source>
</evidence>
<comment type="caution">
    <text evidence="2">The sequence shown here is derived from an EMBL/GenBank/DDBJ whole genome shotgun (WGS) entry which is preliminary data.</text>
</comment>
<gene>
    <name evidence="2" type="ORF">Nepgr_027176</name>
</gene>
<sequence length="99" mass="10393">MGFESNSPLRGQRLLAYASSVLDDVGVGDCNSPNGAKLDPQSPPGLPVPPIPDPTNPELLVLAPSISPVRHGAPLQWLNAYFMWCCAHTECAASSAPLV</sequence>
<dbReference type="Proteomes" id="UP001279734">
    <property type="component" value="Unassembled WGS sequence"/>
</dbReference>
<dbReference type="AlphaFoldDB" id="A0AAD3Y186"/>
<accession>A0AAD3Y186</accession>
<feature type="region of interest" description="Disordered" evidence="1">
    <location>
        <begin position="29"/>
        <end position="52"/>
    </location>
</feature>
<reference evidence="2" key="1">
    <citation type="submission" date="2023-05" db="EMBL/GenBank/DDBJ databases">
        <title>Nepenthes gracilis genome sequencing.</title>
        <authorList>
            <person name="Fukushima K."/>
        </authorList>
    </citation>
    <scope>NUCLEOTIDE SEQUENCE</scope>
    <source>
        <strain evidence="2">SING2019-196</strain>
    </source>
</reference>
<evidence type="ECO:0000313" key="3">
    <source>
        <dbReference type="Proteomes" id="UP001279734"/>
    </source>
</evidence>
<protein>
    <submittedName>
        <fullName evidence="2">Uncharacterized protein</fullName>
    </submittedName>
</protein>
<feature type="compositionally biased region" description="Pro residues" evidence="1">
    <location>
        <begin position="41"/>
        <end position="52"/>
    </location>
</feature>
<organism evidence="2 3">
    <name type="scientific">Nepenthes gracilis</name>
    <name type="common">Slender pitcher plant</name>
    <dbReference type="NCBI Taxonomy" id="150966"/>
    <lineage>
        <taxon>Eukaryota</taxon>
        <taxon>Viridiplantae</taxon>
        <taxon>Streptophyta</taxon>
        <taxon>Embryophyta</taxon>
        <taxon>Tracheophyta</taxon>
        <taxon>Spermatophyta</taxon>
        <taxon>Magnoliopsida</taxon>
        <taxon>eudicotyledons</taxon>
        <taxon>Gunneridae</taxon>
        <taxon>Pentapetalae</taxon>
        <taxon>Caryophyllales</taxon>
        <taxon>Nepenthaceae</taxon>
        <taxon>Nepenthes</taxon>
    </lineage>
</organism>
<dbReference type="EMBL" id="BSYO01000029">
    <property type="protein sequence ID" value="GMH25333.1"/>
    <property type="molecule type" value="Genomic_DNA"/>
</dbReference>
<keyword evidence="3" id="KW-1185">Reference proteome</keyword>
<name>A0AAD3Y186_NEPGR</name>
<proteinExistence type="predicted"/>
<evidence type="ECO:0000313" key="2">
    <source>
        <dbReference type="EMBL" id="GMH25333.1"/>
    </source>
</evidence>